<keyword evidence="3" id="KW-0378">Hydrolase</keyword>
<evidence type="ECO:0000256" key="1">
    <source>
        <dbReference type="ARBA" id="ARBA00022670"/>
    </source>
</evidence>
<evidence type="ECO:0000313" key="8">
    <source>
        <dbReference type="Proteomes" id="UP000075420"/>
    </source>
</evidence>
<dbReference type="GO" id="GO:0030198">
    <property type="term" value="P:extracellular matrix organization"/>
    <property type="evidence" value="ECO:0007669"/>
    <property type="project" value="TreeGrafter"/>
</dbReference>
<reference evidence="7 8" key="1">
    <citation type="submission" date="2014-02" db="EMBL/GenBank/DDBJ databases">
        <title>The small core and large imbalanced accessory genome model reveals a collaborative survival strategy of Sorangium cellulosum strains in nature.</title>
        <authorList>
            <person name="Han K."/>
            <person name="Peng R."/>
            <person name="Blom J."/>
            <person name="Li Y.-Z."/>
        </authorList>
    </citation>
    <scope>NUCLEOTIDE SEQUENCE [LARGE SCALE GENOMIC DNA]</scope>
    <source>
        <strain evidence="7 8">So0157-25</strain>
    </source>
</reference>
<dbReference type="PANTHER" id="PTHR10201:SF213">
    <property type="entry name" value="METALLOENDOPROTEINASE 2-MMP-LIKE"/>
    <property type="match status" value="1"/>
</dbReference>
<dbReference type="InterPro" id="IPR006026">
    <property type="entry name" value="Peptidase_Metallo"/>
</dbReference>
<keyword evidence="1" id="KW-0645">Protease</keyword>
<dbReference type="Proteomes" id="UP000075420">
    <property type="component" value="Unassembled WGS sequence"/>
</dbReference>
<dbReference type="SMART" id="SM00235">
    <property type="entry name" value="ZnMc"/>
    <property type="match status" value="1"/>
</dbReference>
<keyword evidence="2" id="KW-0479">Metal-binding</keyword>
<name>A0A150PGH1_SORCE</name>
<organism evidence="7 8">
    <name type="scientific">Sorangium cellulosum</name>
    <name type="common">Polyangium cellulosum</name>
    <dbReference type="NCBI Taxonomy" id="56"/>
    <lineage>
        <taxon>Bacteria</taxon>
        <taxon>Pseudomonadati</taxon>
        <taxon>Myxococcota</taxon>
        <taxon>Polyangia</taxon>
        <taxon>Polyangiales</taxon>
        <taxon>Polyangiaceae</taxon>
        <taxon>Sorangium</taxon>
    </lineage>
</organism>
<evidence type="ECO:0000256" key="3">
    <source>
        <dbReference type="ARBA" id="ARBA00022801"/>
    </source>
</evidence>
<dbReference type="InterPro" id="IPR024079">
    <property type="entry name" value="MetalloPept_cat_dom_sf"/>
</dbReference>
<keyword evidence="5" id="KW-0732">Signal</keyword>
<dbReference type="Gene3D" id="3.40.390.10">
    <property type="entry name" value="Collagenase (Catalytic Domain)"/>
    <property type="match status" value="1"/>
</dbReference>
<evidence type="ECO:0000259" key="6">
    <source>
        <dbReference type="SMART" id="SM00235"/>
    </source>
</evidence>
<dbReference type="GO" id="GO:0004222">
    <property type="term" value="F:metalloendopeptidase activity"/>
    <property type="evidence" value="ECO:0007669"/>
    <property type="project" value="InterPro"/>
</dbReference>
<feature type="non-terminal residue" evidence="7">
    <location>
        <position position="309"/>
    </location>
</feature>
<feature type="chain" id="PRO_5007565866" description="Peptidase metallopeptidase domain-containing protein" evidence="5">
    <location>
        <begin position="19"/>
        <end position="309"/>
    </location>
</feature>
<gene>
    <name evidence="7" type="ORF">BE08_29060</name>
</gene>
<dbReference type="InterPro" id="IPR021190">
    <property type="entry name" value="Pept_M10A"/>
</dbReference>
<feature type="domain" description="Peptidase metallopeptidase" evidence="6">
    <location>
        <begin position="32"/>
        <end position="206"/>
    </location>
</feature>
<protein>
    <recommendedName>
        <fullName evidence="6">Peptidase metallopeptidase domain-containing protein</fullName>
    </recommendedName>
</protein>
<dbReference type="GO" id="GO:0031012">
    <property type="term" value="C:extracellular matrix"/>
    <property type="evidence" value="ECO:0007669"/>
    <property type="project" value="InterPro"/>
</dbReference>
<proteinExistence type="predicted"/>
<accession>A0A150PGH1</accession>
<dbReference type="PANTHER" id="PTHR10201">
    <property type="entry name" value="MATRIX METALLOPROTEINASE"/>
    <property type="match status" value="1"/>
</dbReference>
<dbReference type="GO" id="GO:0006508">
    <property type="term" value="P:proteolysis"/>
    <property type="evidence" value="ECO:0007669"/>
    <property type="project" value="UniProtKB-KW"/>
</dbReference>
<dbReference type="SUPFAM" id="SSF55486">
    <property type="entry name" value="Metalloproteases ('zincins'), catalytic domain"/>
    <property type="match status" value="1"/>
</dbReference>
<comment type="caution">
    <text evidence="7">The sequence shown here is derived from an EMBL/GenBank/DDBJ whole genome shotgun (WGS) entry which is preliminary data.</text>
</comment>
<evidence type="ECO:0000256" key="2">
    <source>
        <dbReference type="ARBA" id="ARBA00022723"/>
    </source>
</evidence>
<dbReference type="GO" id="GO:0030574">
    <property type="term" value="P:collagen catabolic process"/>
    <property type="evidence" value="ECO:0007669"/>
    <property type="project" value="TreeGrafter"/>
</dbReference>
<dbReference type="AlphaFoldDB" id="A0A150PGH1"/>
<dbReference type="PRINTS" id="PR00138">
    <property type="entry name" value="MATRIXIN"/>
</dbReference>
<keyword evidence="4" id="KW-0862">Zinc</keyword>
<dbReference type="Pfam" id="PF00413">
    <property type="entry name" value="Peptidase_M10"/>
    <property type="match status" value="1"/>
</dbReference>
<feature type="signal peptide" evidence="5">
    <location>
        <begin position="1"/>
        <end position="18"/>
    </location>
</feature>
<evidence type="ECO:0000313" key="7">
    <source>
        <dbReference type="EMBL" id="KYF54791.1"/>
    </source>
</evidence>
<dbReference type="InterPro" id="IPR001818">
    <property type="entry name" value="Pept_M10_metallopeptidase"/>
</dbReference>
<sequence length="309" mass="31723">MMRRIALAASLGAASLLAADREAAAWTPIEASTPRWGEMPVGYYVNRSTIPGGIAGIAVSRIESGFASWANAGCTEWRANLLGDTTDRDNYNDGKSVFYWISDSWPGALGDVNSVIGVTMPVWGRFDNVIVDADMVFNNVKFCWNDSGNNGCVDTQSIATHEQGHFLGLGHSGEPSATMAAYYVAGSSTRTLEDDDVEGVCALYPIGGTAAASTSSAATGGGGSCDSCSNGSLSNTCRPQYDACGASFACRTFAGCIAECPDDACVDRCVSAHAEGASTYGRLIDCVCGACSSECSTECAGGEGGGGGG</sequence>
<dbReference type="EMBL" id="JELY01001727">
    <property type="protein sequence ID" value="KYF54791.1"/>
    <property type="molecule type" value="Genomic_DNA"/>
</dbReference>
<evidence type="ECO:0000256" key="4">
    <source>
        <dbReference type="ARBA" id="ARBA00022833"/>
    </source>
</evidence>
<evidence type="ECO:0000256" key="5">
    <source>
        <dbReference type="SAM" id="SignalP"/>
    </source>
</evidence>
<dbReference type="GO" id="GO:0008270">
    <property type="term" value="F:zinc ion binding"/>
    <property type="evidence" value="ECO:0007669"/>
    <property type="project" value="InterPro"/>
</dbReference>